<evidence type="ECO:0000256" key="7">
    <source>
        <dbReference type="ARBA" id="ARBA00023306"/>
    </source>
</evidence>
<dbReference type="PANTHER" id="PTHR35851">
    <property type="entry name" value="CELL DIVISION PROTEIN FTSQ"/>
    <property type="match status" value="1"/>
</dbReference>
<accession>A0ABZ0RJC7</accession>
<gene>
    <name evidence="11" type="ORF">SH580_15805</name>
</gene>
<evidence type="ECO:0000256" key="2">
    <source>
        <dbReference type="ARBA" id="ARBA00022475"/>
    </source>
</evidence>
<evidence type="ECO:0000313" key="11">
    <source>
        <dbReference type="EMBL" id="WPJ94895.1"/>
    </source>
</evidence>
<organism evidence="11 12">
    <name type="scientific">Coraliomargarita algicola</name>
    <dbReference type="NCBI Taxonomy" id="3092156"/>
    <lineage>
        <taxon>Bacteria</taxon>
        <taxon>Pseudomonadati</taxon>
        <taxon>Verrucomicrobiota</taxon>
        <taxon>Opitutia</taxon>
        <taxon>Puniceicoccales</taxon>
        <taxon>Coraliomargaritaceae</taxon>
        <taxon>Coraliomargarita</taxon>
    </lineage>
</organism>
<sequence length="312" mass="35287">MIGDGRHKGSTSASGQQSWRSLAGAQRSTRIKSPQARKRRQTQLLKLFSALFLFFLLVGLVMWAVIAFKNRKEPIQITTPSKPVEKVLFDTNGVLPSSWLGTVIELRRDTTMMEIDIYTMKQQLEAHGQVKSASVERQFPNALKIEIKEHEPVMRMRVVGSQGEPELRIVSRDGTIYKGVGYPKATLSKLPYVVPYRHPEGGFKPLRGIDKVADLLEVARRTQPNFYKTWQLVSLEHYSGDSEMPGQVIEVRTPMVPRLIFGFNTSFEQQLDRLSVILNYVQSRGNPGLKRIDLSLQGSAAVQFVSGRIRTF</sequence>
<dbReference type="Gene3D" id="3.10.20.310">
    <property type="entry name" value="membrane protein fhac"/>
    <property type="match status" value="1"/>
</dbReference>
<evidence type="ECO:0000256" key="6">
    <source>
        <dbReference type="ARBA" id="ARBA00023136"/>
    </source>
</evidence>
<reference evidence="11 12" key="1">
    <citation type="submission" date="2023-11" db="EMBL/GenBank/DDBJ databases">
        <title>Coraliomargarita sp. nov., isolated from marine algae.</title>
        <authorList>
            <person name="Lee J.K."/>
            <person name="Baek J.H."/>
            <person name="Kim J.M."/>
            <person name="Choi D.G."/>
            <person name="Jeon C.O."/>
        </authorList>
    </citation>
    <scope>NUCLEOTIDE SEQUENCE [LARGE SCALE GENOMIC DNA]</scope>
    <source>
        <strain evidence="11 12">J2-16</strain>
    </source>
</reference>
<evidence type="ECO:0000313" key="12">
    <source>
        <dbReference type="Proteomes" id="UP001324993"/>
    </source>
</evidence>
<proteinExistence type="predicted"/>
<feature type="transmembrane region" description="Helical" evidence="9">
    <location>
        <begin position="47"/>
        <end position="68"/>
    </location>
</feature>
<dbReference type="PROSITE" id="PS51779">
    <property type="entry name" value="POTRA"/>
    <property type="match status" value="1"/>
</dbReference>
<dbReference type="RefSeq" id="WP_319831803.1">
    <property type="nucleotide sequence ID" value="NZ_CP138858.1"/>
</dbReference>
<feature type="compositionally biased region" description="Polar residues" evidence="8">
    <location>
        <begin position="10"/>
        <end position="32"/>
    </location>
</feature>
<keyword evidence="12" id="KW-1185">Reference proteome</keyword>
<comment type="subcellular location">
    <subcellularLocation>
        <location evidence="1">Membrane</location>
    </subcellularLocation>
</comment>
<name>A0ABZ0RJC7_9BACT</name>
<dbReference type="InterPro" id="IPR013685">
    <property type="entry name" value="POTRA_FtsQ_type"/>
</dbReference>
<dbReference type="InterPro" id="IPR034746">
    <property type="entry name" value="POTRA"/>
</dbReference>
<evidence type="ECO:0000256" key="9">
    <source>
        <dbReference type="SAM" id="Phobius"/>
    </source>
</evidence>
<evidence type="ECO:0000256" key="5">
    <source>
        <dbReference type="ARBA" id="ARBA00022989"/>
    </source>
</evidence>
<dbReference type="EMBL" id="CP138858">
    <property type="protein sequence ID" value="WPJ94895.1"/>
    <property type="molecule type" value="Genomic_DNA"/>
</dbReference>
<keyword evidence="6 9" id="KW-0472">Membrane</keyword>
<dbReference type="InterPro" id="IPR026579">
    <property type="entry name" value="FtsQ"/>
</dbReference>
<evidence type="ECO:0000256" key="4">
    <source>
        <dbReference type="ARBA" id="ARBA00022692"/>
    </source>
</evidence>
<keyword evidence="3" id="KW-0132">Cell division</keyword>
<evidence type="ECO:0000256" key="3">
    <source>
        <dbReference type="ARBA" id="ARBA00022618"/>
    </source>
</evidence>
<evidence type="ECO:0000256" key="8">
    <source>
        <dbReference type="SAM" id="MobiDB-lite"/>
    </source>
</evidence>
<protein>
    <submittedName>
        <fullName evidence="11">FtsQ-type POTRA domain-containing protein</fullName>
    </submittedName>
</protein>
<dbReference type="Proteomes" id="UP001324993">
    <property type="component" value="Chromosome"/>
</dbReference>
<keyword evidence="2" id="KW-1003">Cell membrane</keyword>
<dbReference type="Pfam" id="PF08478">
    <property type="entry name" value="POTRA_1"/>
    <property type="match status" value="1"/>
</dbReference>
<evidence type="ECO:0000256" key="1">
    <source>
        <dbReference type="ARBA" id="ARBA00004370"/>
    </source>
</evidence>
<keyword evidence="7" id="KW-0131">Cell cycle</keyword>
<keyword evidence="4 9" id="KW-0812">Transmembrane</keyword>
<evidence type="ECO:0000259" key="10">
    <source>
        <dbReference type="PROSITE" id="PS51779"/>
    </source>
</evidence>
<feature type="domain" description="POTRA" evidence="10">
    <location>
        <begin position="82"/>
        <end position="150"/>
    </location>
</feature>
<dbReference type="PANTHER" id="PTHR35851:SF1">
    <property type="entry name" value="CELL DIVISION PROTEIN FTSQ"/>
    <property type="match status" value="1"/>
</dbReference>
<feature type="region of interest" description="Disordered" evidence="8">
    <location>
        <begin position="1"/>
        <end position="35"/>
    </location>
</feature>
<keyword evidence="5 9" id="KW-1133">Transmembrane helix</keyword>